<keyword evidence="5" id="KW-1185">Reference proteome</keyword>
<feature type="compositionally biased region" description="Low complexity" evidence="2">
    <location>
        <begin position="243"/>
        <end position="252"/>
    </location>
</feature>
<dbReference type="SMART" id="SM00357">
    <property type="entry name" value="CSP"/>
    <property type="match status" value="2"/>
</dbReference>
<feature type="region of interest" description="Disordered" evidence="2">
    <location>
        <begin position="243"/>
        <end position="266"/>
    </location>
</feature>
<feature type="compositionally biased region" description="Low complexity" evidence="2">
    <location>
        <begin position="440"/>
        <end position="460"/>
    </location>
</feature>
<dbReference type="PANTHER" id="PTHR12962">
    <property type="entry name" value="CALCIUM-REGULATED HEAT STABLE PROTEIN CRHSP-24-RELATED"/>
    <property type="match status" value="1"/>
</dbReference>
<feature type="domain" description="CSD" evidence="3">
    <location>
        <begin position="1"/>
        <end position="66"/>
    </location>
</feature>
<dbReference type="PROSITE" id="PS51857">
    <property type="entry name" value="CSD_2"/>
    <property type="match status" value="2"/>
</dbReference>
<dbReference type="Proteomes" id="UP001189429">
    <property type="component" value="Unassembled WGS sequence"/>
</dbReference>
<feature type="compositionally biased region" description="Pro residues" evidence="2">
    <location>
        <begin position="396"/>
        <end position="406"/>
    </location>
</feature>
<name>A0ABN9X0I9_9DINO</name>
<evidence type="ECO:0000256" key="1">
    <source>
        <dbReference type="ARBA" id="ARBA00022553"/>
    </source>
</evidence>
<feature type="region of interest" description="Disordered" evidence="2">
    <location>
        <begin position="631"/>
        <end position="657"/>
    </location>
</feature>
<dbReference type="InterPro" id="IPR012340">
    <property type="entry name" value="NA-bd_OB-fold"/>
</dbReference>
<evidence type="ECO:0000313" key="5">
    <source>
        <dbReference type="Proteomes" id="UP001189429"/>
    </source>
</evidence>
<dbReference type="InterPro" id="IPR052069">
    <property type="entry name" value="Ca-reg_mRNA-binding_domain"/>
</dbReference>
<sequence>MDGGTVKSFNPDKGFGFVVGPDGTDVFLHRKSCADNSVPQKGDVVTFDMEPSTTKPGQFQAVNVTGGTGSAGGGTPVEGTGAHRGTCKSFSAQSEYGFIVGEDGSDIFLHQRAMVDGSTPKQGDTLQYDLEPSRSRPDKMQATNVTGGTGKGGGYGKSGWGAKGGGKGGPYGKGGWCGKGMDMGWGGWGGKGMPMMGWGGWGGKGWWHWPGTVVVAVLAYRQGTADRARLLAARAARVIESPPGTGAAAAAGPERETGGGLTVDVAETCSGPPAVWGGASRSARSPLRAVAPDFRRLPLTPGRLELGPERLLPPPPPPACAQAAPEPPPLSERSRSPTPRGRARDGAGGAQAAPPLQPLVESDAAAPTRQAVSPPAWISPPRPPMPALPGQMPSQPSSPQPAPPAGPAASRGSGIDPASLRLDLSRVAAGRAPLPEALRRGASPSGSASSSSSRSGSLSSCRTPPLQPSPEPRGPKGPPPDELDDALARLELGPEPPAEEPLALPLGDRDGRGPQDDRLADQLIDEPETTQWTFGRYLKHKQRRRLLEICGGGSSGTKDSSRGCVSVLGCVLVNLGFLLFFGYRAHGPGSARARAGEGEIVVSEDSGPRCAGVGGCWAAAPRSATAPASPALTAACRSRKTTPSLPTSLTRRRGSRR</sequence>
<dbReference type="EMBL" id="CAUYUJ010019421">
    <property type="protein sequence ID" value="CAK0891053.1"/>
    <property type="molecule type" value="Genomic_DNA"/>
</dbReference>
<evidence type="ECO:0000259" key="3">
    <source>
        <dbReference type="PROSITE" id="PS51857"/>
    </source>
</evidence>
<dbReference type="SUPFAM" id="SSF50249">
    <property type="entry name" value="Nucleic acid-binding proteins"/>
    <property type="match status" value="2"/>
</dbReference>
<dbReference type="InterPro" id="IPR019844">
    <property type="entry name" value="CSD_CS"/>
</dbReference>
<dbReference type="PANTHER" id="PTHR12962:SF1">
    <property type="entry name" value="COLD SHOCK DOMAIN-CONTAINING PROTEIN CG9705"/>
    <property type="match status" value="1"/>
</dbReference>
<feature type="domain" description="CSD" evidence="3">
    <location>
        <begin position="82"/>
        <end position="147"/>
    </location>
</feature>
<proteinExistence type="predicted"/>
<feature type="compositionally biased region" description="Pro residues" evidence="2">
    <location>
        <begin position="311"/>
        <end position="330"/>
    </location>
</feature>
<protein>
    <recommendedName>
        <fullName evidence="3">CSD domain-containing protein</fullName>
    </recommendedName>
</protein>
<dbReference type="InterPro" id="IPR011129">
    <property type="entry name" value="CSD"/>
</dbReference>
<dbReference type="InterPro" id="IPR002059">
    <property type="entry name" value="CSP_DNA-bd"/>
</dbReference>
<comment type="caution">
    <text evidence="4">The sequence shown here is derived from an EMBL/GenBank/DDBJ whole genome shotgun (WGS) entry which is preliminary data.</text>
</comment>
<feature type="compositionally biased region" description="Pro residues" evidence="2">
    <location>
        <begin position="377"/>
        <end position="387"/>
    </location>
</feature>
<feature type="compositionally biased region" description="Basic and acidic residues" evidence="2">
    <location>
        <begin position="507"/>
        <end position="520"/>
    </location>
</feature>
<feature type="region of interest" description="Disordered" evidence="2">
    <location>
        <begin position="298"/>
        <end position="523"/>
    </location>
</feature>
<keyword evidence="1" id="KW-0597">Phosphoprotein</keyword>
<accession>A0ABN9X0I9</accession>
<feature type="compositionally biased region" description="Pro residues" evidence="2">
    <location>
        <begin position="465"/>
        <end position="480"/>
    </location>
</feature>
<feature type="region of interest" description="Disordered" evidence="2">
    <location>
        <begin position="118"/>
        <end position="151"/>
    </location>
</feature>
<reference evidence="4" key="1">
    <citation type="submission" date="2023-10" db="EMBL/GenBank/DDBJ databases">
        <authorList>
            <person name="Chen Y."/>
            <person name="Shah S."/>
            <person name="Dougan E. K."/>
            <person name="Thang M."/>
            <person name="Chan C."/>
        </authorList>
    </citation>
    <scope>NUCLEOTIDE SEQUENCE [LARGE SCALE GENOMIC DNA]</scope>
</reference>
<dbReference type="Pfam" id="PF00313">
    <property type="entry name" value="CSD"/>
    <property type="match status" value="2"/>
</dbReference>
<evidence type="ECO:0000256" key="2">
    <source>
        <dbReference type="SAM" id="MobiDB-lite"/>
    </source>
</evidence>
<dbReference type="Gene3D" id="2.40.50.140">
    <property type="entry name" value="Nucleic acid-binding proteins"/>
    <property type="match status" value="2"/>
</dbReference>
<gene>
    <name evidence="4" type="ORF">PCOR1329_LOCUS71109</name>
</gene>
<dbReference type="PROSITE" id="PS00352">
    <property type="entry name" value="CSD_1"/>
    <property type="match status" value="1"/>
</dbReference>
<evidence type="ECO:0000313" key="4">
    <source>
        <dbReference type="EMBL" id="CAK0891053.1"/>
    </source>
</evidence>
<organism evidence="4 5">
    <name type="scientific">Prorocentrum cordatum</name>
    <dbReference type="NCBI Taxonomy" id="2364126"/>
    <lineage>
        <taxon>Eukaryota</taxon>
        <taxon>Sar</taxon>
        <taxon>Alveolata</taxon>
        <taxon>Dinophyceae</taxon>
        <taxon>Prorocentrales</taxon>
        <taxon>Prorocentraceae</taxon>
        <taxon>Prorocentrum</taxon>
    </lineage>
</organism>